<accession>A0A3G5AER9</accession>
<gene>
    <name evidence="1" type="ORF">Satyrvirus33_6</name>
</gene>
<sequence>MKIDFALTASDMSDHYLKLFPNIFRIWKKKFGIDCKLILISDNIPDFLSNYIEHIILFKPIDKINTIFVAQVVRILYPCLFDNKNVIITDADIFPISYNYFVKSIEDVPDSSFVTYRDAYLKDNMLSICYNVANSKTWYEIFGINDVSDIVNIIKLWYNDEYTGQKNCAGWFTDQKKLYEYVMKWNSNRNRLVILNDSKLNFSRLDKRKRKYILENISKIKDNLKNNLYTDFHIIKPYNRYKKIVDEFVNIICEN</sequence>
<dbReference type="EMBL" id="MK072469">
    <property type="protein sequence ID" value="AYV85716.1"/>
    <property type="molecule type" value="Genomic_DNA"/>
</dbReference>
<reference evidence="1" key="1">
    <citation type="submission" date="2018-10" db="EMBL/GenBank/DDBJ databases">
        <title>Hidden diversity of soil giant viruses.</title>
        <authorList>
            <person name="Schulz F."/>
            <person name="Alteio L."/>
            <person name="Goudeau D."/>
            <person name="Ryan E.M."/>
            <person name="Malmstrom R.R."/>
            <person name="Blanchard J."/>
            <person name="Woyke T."/>
        </authorList>
    </citation>
    <scope>NUCLEOTIDE SEQUENCE</scope>
    <source>
        <strain evidence="1">SAV1</strain>
    </source>
</reference>
<organism evidence="1">
    <name type="scientific">Satyrvirus sp</name>
    <dbReference type="NCBI Taxonomy" id="2487771"/>
    <lineage>
        <taxon>Viruses</taxon>
        <taxon>Varidnaviria</taxon>
        <taxon>Bamfordvirae</taxon>
        <taxon>Nucleocytoviricota</taxon>
        <taxon>Megaviricetes</taxon>
        <taxon>Imitervirales</taxon>
        <taxon>Mimiviridae</taxon>
        <taxon>Megamimivirinae</taxon>
    </lineage>
</organism>
<protein>
    <submittedName>
        <fullName evidence="1">Uncharacterized protein</fullName>
    </submittedName>
</protein>
<proteinExistence type="predicted"/>
<name>A0A3G5AER9_9VIRU</name>
<evidence type="ECO:0000313" key="1">
    <source>
        <dbReference type="EMBL" id="AYV85716.1"/>
    </source>
</evidence>